<evidence type="ECO:0000313" key="1">
    <source>
        <dbReference type="Proteomes" id="UP000887579"/>
    </source>
</evidence>
<reference evidence="2" key="1">
    <citation type="submission" date="2022-11" db="UniProtKB">
        <authorList>
            <consortium name="WormBaseParasite"/>
        </authorList>
    </citation>
    <scope>IDENTIFICATION</scope>
</reference>
<evidence type="ECO:0000313" key="2">
    <source>
        <dbReference type="WBParaSite" id="ES5_v2.g26814.t1"/>
    </source>
</evidence>
<dbReference type="WBParaSite" id="ES5_v2.g26814.t1">
    <property type="protein sequence ID" value="ES5_v2.g26814.t1"/>
    <property type="gene ID" value="ES5_v2.g26814"/>
</dbReference>
<dbReference type="Proteomes" id="UP000887579">
    <property type="component" value="Unplaced"/>
</dbReference>
<name>A0AC34GB32_9BILA</name>
<sequence>MDGALAKNLYFTVITLKVFIVKWTGASTSADLGDSSKHSIFECGSVGPKEIAHAILIMCVFNIYIESHVFRKGSRLIFLHYENTINFFLWKLIKGR</sequence>
<proteinExistence type="predicted"/>
<protein>
    <submittedName>
        <fullName evidence="2">Uncharacterized protein</fullName>
    </submittedName>
</protein>
<organism evidence="1 2">
    <name type="scientific">Panagrolaimus sp. ES5</name>
    <dbReference type="NCBI Taxonomy" id="591445"/>
    <lineage>
        <taxon>Eukaryota</taxon>
        <taxon>Metazoa</taxon>
        <taxon>Ecdysozoa</taxon>
        <taxon>Nematoda</taxon>
        <taxon>Chromadorea</taxon>
        <taxon>Rhabditida</taxon>
        <taxon>Tylenchina</taxon>
        <taxon>Panagrolaimomorpha</taxon>
        <taxon>Panagrolaimoidea</taxon>
        <taxon>Panagrolaimidae</taxon>
        <taxon>Panagrolaimus</taxon>
    </lineage>
</organism>
<accession>A0AC34GB32</accession>